<dbReference type="EMBL" id="JAGGDJ010000029">
    <property type="protein sequence ID" value="MBO7747215.1"/>
    <property type="molecule type" value="Genomic_DNA"/>
</dbReference>
<accession>A0ABS3WFX3</accession>
<reference evidence="1 2" key="1">
    <citation type="submission" date="2021-03" db="EMBL/GenBank/DDBJ databases">
        <title>Paenibacillus artemisicola MWE-103 whole genome sequence.</title>
        <authorList>
            <person name="Ham Y.J."/>
        </authorList>
    </citation>
    <scope>NUCLEOTIDE SEQUENCE [LARGE SCALE GENOMIC DNA]</scope>
    <source>
        <strain evidence="1 2">MWE-103</strain>
    </source>
</reference>
<organism evidence="1 2">
    <name type="scientific">Paenibacillus artemisiicola</name>
    <dbReference type="NCBI Taxonomy" id="1172618"/>
    <lineage>
        <taxon>Bacteria</taxon>
        <taxon>Bacillati</taxon>
        <taxon>Bacillota</taxon>
        <taxon>Bacilli</taxon>
        <taxon>Bacillales</taxon>
        <taxon>Paenibacillaceae</taxon>
        <taxon>Paenibacillus</taxon>
    </lineage>
</organism>
<dbReference type="RefSeq" id="WP_208849930.1">
    <property type="nucleotide sequence ID" value="NZ_JAGGDJ010000029.1"/>
</dbReference>
<proteinExistence type="predicted"/>
<comment type="caution">
    <text evidence="1">The sequence shown here is derived from an EMBL/GenBank/DDBJ whole genome shotgun (WGS) entry which is preliminary data.</text>
</comment>
<sequence>MPQLYALQLERILARGFSADETLALLWHGSKDELATRIDPEPTWERLLTYAGEHWANVEAAVRGGYRFSFLTIGGLMSLLAIKFRKREETDYRFTGERIEGLRLTGSELALLRSMVPTYWAFLPADAADAEARAVEAGEDAVPDAERMVEIAIAMMP</sequence>
<dbReference type="Proteomes" id="UP000670947">
    <property type="component" value="Unassembled WGS sequence"/>
</dbReference>
<evidence type="ECO:0000313" key="2">
    <source>
        <dbReference type="Proteomes" id="UP000670947"/>
    </source>
</evidence>
<gene>
    <name evidence="1" type="ORF">I8J29_23715</name>
</gene>
<keyword evidence="2" id="KW-1185">Reference proteome</keyword>
<protein>
    <submittedName>
        <fullName evidence="1">Uncharacterized protein</fullName>
    </submittedName>
</protein>
<evidence type="ECO:0000313" key="1">
    <source>
        <dbReference type="EMBL" id="MBO7747215.1"/>
    </source>
</evidence>
<name>A0ABS3WFX3_9BACL</name>